<organism evidence="7 8">
    <name type="scientific">Anaeromyxobacter diazotrophicus</name>
    <dbReference type="NCBI Taxonomy" id="2590199"/>
    <lineage>
        <taxon>Bacteria</taxon>
        <taxon>Pseudomonadati</taxon>
        <taxon>Myxococcota</taxon>
        <taxon>Myxococcia</taxon>
        <taxon>Myxococcales</taxon>
        <taxon>Cystobacterineae</taxon>
        <taxon>Anaeromyxobacteraceae</taxon>
        <taxon>Anaeromyxobacter</taxon>
    </lineage>
</organism>
<dbReference type="PROSITE" id="PS00061">
    <property type="entry name" value="ADH_SHORT"/>
    <property type="match status" value="1"/>
</dbReference>
<comment type="caution">
    <text evidence="7">The sequence shown here is derived from an EMBL/GenBank/DDBJ whole genome shotgun (WGS) entry which is preliminary data.</text>
</comment>
<comment type="similarity">
    <text evidence="1 3">Belongs to the short-chain dehydrogenases/reductases (SDR) family.</text>
</comment>
<dbReference type="InterPro" id="IPR057326">
    <property type="entry name" value="KR_dom"/>
</dbReference>
<dbReference type="PRINTS" id="PR00080">
    <property type="entry name" value="SDRFAMILY"/>
</dbReference>
<dbReference type="Pfam" id="PF00106">
    <property type="entry name" value="adh_short"/>
    <property type="match status" value="1"/>
</dbReference>
<evidence type="ECO:0000256" key="5">
    <source>
        <dbReference type="SAM" id="Phobius"/>
    </source>
</evidence>
<reference evidence="8" key="1">
    <citation type="journal article" date="2020" name="Appl. Environ. Microbiol.">
        <title>Diazotrophic Anaeromyxobacter Isolates from Soils.</title>
        <authorList>
            <person name="Masuda Y."/>
            <person name="Yamanaka H."/>
            <person name="Xu Z.X."/>
            <person name="Shiratori Y."/>
            <person name="Aono T."/>
            <person name="Amachi S."/>
            <person name="Senoo K."/>
            <person name="Itoh H."/>
        </authorList>
    </citation>
    <scope>NUCLEOTIDE SEQUENCE [LARGE SCALE GENOMIC DNA]</scope>
    <source>
        <strain evidence="8">R267</strain>
    </source>
</reference>
<evidence type="ECO:0000313" key="7">
    <source>
        <dbReference type="EMBL" id="GEJ57933.1"/>
    </source>
</evidence>
<evidence type="ECO:0000256" key="1">
    <source>
        <dbReference type="ARBA" id="ARBA00006484"/>
    </source>
</evidence>
<feature type="transmembrane region" description="Helical" evidence="5">
    <location>
        <begin position="312"/>
        <end position="331"/>
    </location>
</feature>
<dbReference type="InterPro" id="IPR002347">
    <property type="entry name" value="SDR_fam"/>
</dbReference>
<dbReference type="SUPFAM" id="SSF51735">
    <property type="entry name" value="NAD(P)-binding Rossmann-fold domains"/>
    <property type="match status" value="1"/>
</dbReference>
<feature type="domain" description="Ketoreductase" evidence="6">
    <location>
        <begin position="8"/>
        <end position="202"/>
    </location>
</feature>
<evidence type="ECO:0000313" key="8">
    <source>
        <dbReference type="Proteomes" id="UP000503640"/>
    </source>
</evidence>
<evidence type="ECO:0000256" key="2">
    <source>
        <dbReference type="ARBA" id="ARBA00023002"/>
    </source>
</evidence>
<dbReference type="SMART" id="SM00822">
    <property type="entry name" value="PKS_KR"/>
    <property type="match status" value="1"/>
</dbReference>
<accession>A0A7I9VNF2</accession>
<dbReference type="InterPro" id="IPR036291">
    <property type="entry name" value="NAD(P)-bd_dom_sf"/>
</dbReference>
<feature type="region of interest" description="Disordered" evidence="4">
    <location>
        <begin position="265"/>
        <end position="293"/>
    </location>
</feature>
<dbReference type="RefSeq" id="WP_176065999.1">
    <property type="nucleotide sequence ID" value="NZ_BJTG01000006.1"/>
</dbReference>
<evidence type="ECO:0000256" key="3">
    <source>
        <dbReference type="RuleBase" id="RU000363"/>
    </source>
</evidence>
<dbReference type="PANTHER" id="PTHR44196:SF1">
    <property type="entry name" value="DEHYDROGENASE_REDUCTASE SDR FAMILY MEMBER 7B"/>
    <property type="match status" value="1"/>
</dbReference>
<dbReference type="Gene3D" id="3.40.50.720">
    <property type="entry name" value="NAD(P)-binding Rossmann-like Domain"/>
    <property type="match status" value="1"/>
</dbReference>
<keyword evidence="5" id="KW-0812">Transmembrane</keyword>
<keyword evidence="5" id="KW-0472">Membrane</keyword>
<gene>
    <name evidence="7" type="ORF">AMYX_26740</name>
</gene>
<feature type="compositionally biased region" description="Basic and acidic residues" evidence="4">
    <location>
        <begin position="274"/>
        <end position="293"/>
    </location>
</feature>
<sequence length="333" mass="36478">MARKVRDRVVVVTGASAGVGRAVARAFGQRGAKVGLIARTREALEDAAREIERAGGEAMVLPLDVADAAAVEQAADEVVARWGRIDVWVNDAMVSVFAPVKQMKAEEYRRVTEVDYLGFVHGTQAALKHMLPRDRGQVIQIGSALVYRSIPLQSAYCASKAAIRGFTDSLRCELYHDGSHVRLSMVQLPAVNTPQFDVVRSRLPNHPQPVPPIFQPEVIARAVLHVADHPVRELWVGWPAVKAILGQKLFPGLLDRYLGRMGYAAQQTDQPVSPERRDDVDRPLPGDRGAHGDFDARARGWSAELWLRMHRGWIAGIAAAAAATVVGYRALRA</sequence>
<keyword evidence="5" id="KW-1133">Transmembrane helix</keyword>
<keyword evidence="8" id="KW-1185">Reference proteome</keyword>
<evidence type="ECO:0000259" key="6">
    <source>
        <dbReference type="SMART" id="SM00822"/>
    </source>
</evidence>
<dbReference type="GO" id="GO:0016491">
    <property type="term" value="F:oxidoreductase activity"/>
    <property type="evidence" value="ECO:0007669"/>
    <property type="project" value="UniProtKB-KW"/>
</dbReference>
<dbReference type="PANTHER" id="PTHR44196">
    <property type="entry name" value="DEHYDROGENASE/REDUCTASE SDR FAMILY MEMBER 7B"/>
    <property type="match status" value="1"/>
</dbReference>
<dbReference type="NCBIfam" id="NF005495">
    <property type="entry name" value="PRK07109.1"/>
    <property type="match status" value="1"/>
</dbReference>
<dbReference type="EMBL" id="BJTG01000006">
    <property type="protein sequence ID" value="GEJ57933.1"/>
    <property type="molecule type" value="Genomic_DNA"/>
</dbReference>
<dbReference type="GO" id="GO:0016020">
    <property type="term" value="C:membrane"/>
    <property type="evidence" value="ECO:0007669"/>
    <property type="project" value="TreeGrafter"/>
</dbReference>
<keyword evidence="2" id="KW-0560">Oxidoreductase</keyword>
<dbReference type="AlphaFoldDB" id="A0A7I9VNF2"/>
<dbReference type="InterPro" id="IPR020904">
    <property type="entry name" value="Sc_DH/Rdtase_CS"/>
</dbReference>
<dbReference type="Proteomes" id="UP000503640">
    <property type="component" value="Unassembled WGS sequence"/>
</dbReference>
<name>A0A7I9VNF2_9BACT</name>
<protein>
    <submittedName>
        <fullName evidence="7">Short-chain dehydrogenase</fullName>
    </submittedName>
</protein>
<dbReference type="PRINTS" id="PR00081">
    <property type="entry name" value="GDHRDH"/>
</dbReference>
<proteinExistence type="inferred from homology"/>
<evidence type="ECO:0000256" key="4">
    <source>
        <dbReference type="SAM" id="MobiDB-lite"/>
    </source>
</evidence>